<proteinExistence type="predicted"/>
<organism evidence="2 3">
    <name type="scientific">Lactobacillus johnsonii</name>
    <dbReference type="NCBI Taxonomy" id="33959"/>
    <lineage>
        <taxon>Bacteria</taxon>
        <taxon>Bacillati</taxon>
        <taxon>Bacillota</taxon>
        <taxon>Bacilli</taxon>
        <taxon>Lactobacillales</taxon>
        <taxon>Lactobacillaceae</taxon>
        <taxon>Lactobacillus</taxon>
    </lineage>
</organism>
<dbReference type="Proteomes" id="UP000216008">
    <property type="component" value="Unassembled WGS sequence"/>
</dbReference>
<dbReference type="InterPro" id="IPR025054">
    <property type="entry name" value="DUF3991"/>
</dbReference>
<sequence length="606" mass="69118">MSAEDQYCIINRSKGGGGGINPKKFANLEEAKKYAEKDAVKYPSLYSAYYTISKAETLTPVYFHGNTKEYELNNRKSIHDILPKDKIETGPFTGQLKAEKIKPLKRLRYTQEEIDKAEKASIIELANKIGVELIQTSHDQLKGVEHDSLVIIPSKNSWYWNSRSIGGKGGLSFIQDYVFADSTEERGKKFVKAMKLLQKENVGECKIKELKRKPFKFNKTQIDRNFDRAESYLTEKRGLSPTLVNELHKQGIIEQDKFGNALFLWKDSVSNSIKGITKQGTCIDHNKFGKRGTLKRIEKNSEYGYGFSFDSFDVMQGKGSPENIRFFESSIDAMSYYNLNPKKLSNTRFVSMDGLKKEVVAHYINVTAGELAKKGKKLKSIAFGVDNDEAGNKFMEKMSKLEAKNRDGESISLKSAQPSKKYGKDWNDVLKHVRGLVKEKDLTQITSKQNNIKEIIKIGDEIIKRYHLSKTTDTYDDWAKTREISGTVMEVKKGKVDHPDIIFSYNPSPNLVGVEYFSIETIKEKHPNIDFSKAFVLEVADRLQNHPRIGSQYKGQKINPKELGETRKRLDTIGTELVTSPEEVINSLKDRERKRFQCKRTTELTV</sequence>
<feature type="domain" description="DUF3991" evidence="1">
    <location>
        <begin position="231"/>
        <end position="296"/>
    </location>
</feature>
<gene>
    <name evidence="2" type="ORF">A3Q24_00200</name>
</gene>
<dbReference type="AlphaFoldDB" id="A0A267MD43"/>
<dbReference type="Pfam" id="PF13155">
    <property type="entry name" value="Toprim_2"/>
    <property type="match status" value="1"/>
</dbReference>
<evidence type="ECO:0000313" key="2">
    <source>
        <dbReference type="EMBL" id="PAB57302.1"/>
    </source>
</evidence>
<reference evidence="2 3" key="1">
    <citation type="submission" date="2017-05" db="EMBL/GenBank/DDBJ databases">
        <title>Lactobacillus johnsonii from commercial turkeys.</title>
        <authorList>
            <person name="Johnson T.J."/>
            <person name="Youmans B."/>
        </authorList>
    </citation>
    <scope>NUCLEOTIDE SEQUENCE [LARGE SCALE GENOMIC DNA]</scope>
    <source>
        <strain evidence="2 3">UMNLJ114</strain>
    </source>
</reference>
<accession>A0A267MD43</accession>
<evidence type="ECO:0000313" key="3">
    <source>
        <dbReference type="Proteomes" id="UP000216008"/>
    </source>
</evidence>
<evidence type="ECO:0000259" key="1">
    <source>
        <dbReference type="Pfam" id="PF13154"/>
    </source>
</evidence>
<comment type="caution">
    <text evidence="2">The sequence shown here is derived from an EMBL/GenBank/DDBJ whole genome shotgun (WGS) entry which is preliminary data.</text>
</comment>
<dbReference type="RefSeq" id="WP_095182355.1">
    <property type="nucleotide sequence ID" value="NZ_NIBC01000048.1"/>
</dbReference>
<dbReference type="EMBL" id="NIBD01000002">
    <property type="protein sequence ID" value="PAB57302.1"/>
    <property type="molecule type" value="Genomic_DNA"/>
</dbReference>
<protein>
    <recommendedName>
        <fullName evidence="1">DUF3991 domain-containing protein</fullName>
    </recommendedName>
</protein>
<dbReference type="Pfam" id="PF13154">
    <property type="entry name" value="DUF3991"/>
    <property type="match status" value="1"/>
</dbReference>
<name>A0A267MD43_LACJH</name>
<dbReference type="Gene3D" id="3.40.1360.10">
    <property type="match status" value="1"/>
</dbReference>